<comment type="caution">
    <text evidence="1">The sequence shown here is derived from an EMBL/GenBank/DDBJ whole genome shotgun (WGS) entry which is preliminary data.</text>
</comment>
<reference key="1">
    <citation type="submission" date="2017-08" db="EMBL/GenBank/DDBJ databases">
        <title>A dynamic microbial community with high functional redundancy inhabits the cold, oxic subseafloor aquifer.</title>
        <authorList>
            <person name="Tully B.J."/>
            <person name="Wheat C.G."/>
            <person name="Glazer B.T."/>
            <person name="Huber J.A."/>
        </authorList>
    </citation>
    <scope>NUCLEOTIDE SEQUENCE [LARGE SCALE GENOMIC DNA]</scope>
</reference>
<proteinExistence type="predicted"/>
<name>A0A2A4YUK0_9PROT</name>
<accession>A0A2A4YUK0</accession>
<evidence type="ECO:0008006" key="2">
    <source>
        <dbReference type="Google" id="ProtNLM"/>
    </source>
</evidence>
<gene>
    <name evidence="1" type="ORF">COB13_13695</name>
</gene>
<reference evidence="1" key="2">
    <citation type="journal article" date="2018" name="ISME J.">
        <title>A dynamic microbial community with high functional redundancy inhabits the cold, oxic subseafloor aquifer.</title>
        <authorList>
            <person name="Tully B.J."/>
            <person name="Wheat C.G."/>
            <person name="Glazer B.T."/>
            <person name="Huber J.A."/>
        </authorList>
    </citation>
    <scope>NUCLEOTIDE SEQUENCE</scope>
    <source>
        <strain evidence="1">NORP83</strain>
    </source>
</reference>
<dbReference type="EMBL" id="NVUS01000021">
    <property type="protein sequence ID" value="PCI98492.1"/>
    <property type="molecule type" value="Genomic_DNA"/>
</dbReference>
<evidence type="ECO:0000313" key="1">
    <source>
        <dbReference type="EMBL" id="PCI98492.1"/>
    </source>
</evidence>
<organism evidence="1">
    <name type="scientific">OCS116 cluster bacterium</name>
    <dbReference type="NCBI Taxonomy" id="2030921"/>
    <lineage>
        <taxon>Bacteria</taxon>
        <taxon>Pseudomonadati</taxon>
        <taxon>Pseudomonadota</taxon>
        <taxon>Alphaproteobacteria</taxon>
        <taxon>OCS116 cluster</taxon>
    </lineage>
</organism>
<sequence>MSDNAKTIAYLHEYFLNNNIKKISNIFSPHFKFYVNNEDAVGFEEFANQMAEACEDIVLVSGKMTSQDDIHFSAEIELPVITEDNETITQVGFVEVQIRNCLIESFNLHFQTKADAIQDLHQMTQNVA</sequence>
<protein>
    <recommendedName>
        <fullName evidence="2">SnoaL-like domain-containing protein</fullName>
    </recommendedName>
</protein>
<dbReference type="AlphaFoldDB" id="A0A2A4YUK0"/>